<keyword evidence="2" id="KW-1185">Reference proteome</keyword>
<protein>
    <submittedName>
        <fullName evidence="1">Uncharacterized protein</fullName>
    </submittedName>
</protein>
<name>A0ABV5G6Q3_9MICC</name>
<reference evidence="1 2" key="1">
    <citation type="submission" date="2024-09" db="EMBL/GenBank/DDBJ databases">
        <authorList>
            <person name="Sun Q."/>
            <person name="Mori K."/>
        </authorList>
    </citation>
    <scope>NUCLEOTIDE SEQUENCE [LARGE SCALE GENOMIC DNA]</scope>
    <source>
        <strain evidence="1 2">CCM 7609</strain>
    </source>
</reference>
<dbReference type="EMBL" id="JBHMFI010000002">
    <property type="protein sequence ID" value="MFB9074602.1"/>
    <property type="molecule type" value="Genomic_DNA"/>
</dbReference>
<sequence>MTHRGDQQLILPQCPAPCRLGGQAGVSRQLARAARTEEPV</sequence>
<evidence type="ECO:0000313" key="1">
    <source>
        <dbReference type="EMBL" id="MFB9074602.1"/>
    </source>
</evidence>
<organism evidence="1 2">
    <name type="scientific">Citricoccus parietis</name>
    <dbReference type="NCBI Taxonomy" id="592307"/>
    <lineage>
        <taxon>Bacteria</taxon>
        <taxon>Bacillati</taxon>
        <taxon>Actinomycetota</taxon>
        <taxon>Actinomycetes</taxon>
        <taxon>Micrococcales</taxon>
        <taxon>Micrococcaceae</taxon>
        <taxon>Citricoccus</taxon>
    </lineage>
</organism>
<dbReference type="Proteomes" id="UP001589575">
    <property type="component" value="Unassembled WGS sequence"/>
</dbReference>
<proteinExistence type="predicted"/>
<accession>A0ABV5G6Q3</accession>
<comment type="caution">
    <text evidence="1">The sequence shown here is derived from an EMBL/GenBank/DDBJ whole genome shotgun (WGS) entry which is preliminary data.</text>
</comment>
<gene>
    <name evidence="1" type="ORF">ACFFX0_26795</name>
</gene>
<evidence type="ECO:0000313" key="2">
    <source>
        <dbReference type="Proteomes" id="UP001589575"/>
    </source>
</evidence>